<evidence type="ECO:0000313" key="1">
    <source>
        <dbReference type="EMBL" id="KAH9312029.1"/>
    </source>
</evidence>
<protein>
    <submittedName>
        <fullName evidence="1">Uncharacterized protein</fullName>
    </submittedName>
</protein>
<gene>
    <name evidence="1" type="ORF">KI387_027064</name>
</gene>
<accession>A0AA38FZK8</accession>
<reference evidence="1 2" key="1">
    <citation type="journal article" date="2021" name="Nat. Plants">
        <title>The Taxus genome provides insights into paclitaxel biosynthesis.</title>
        <authorList>
            <person name="Xiong X."/>
            <person name="Gou J."/>
            <person name="Liao Q."/>
            <person name="Li Y."/>
            <person name="Zhou Q."/>
            <person name="Bi G."/>
            <person name="Li C."/>
            <person name="Du R."/>
            <person name="Wang X."/>
            <person name="Sun T."/>
            <person name="Guo L."/>
            <person name="Liang H."/>
            <person name="Lu P."/>
            <person name="Wu Y."/>
            <person name="Zhang Z."/>
            <person name="Ro D.K."/>
            <person name="Shang Y."/>
            <person name="Huang S."/>
            <person name="Yan J."/>
        </authorList>
    </citation>
    <scope>NUCLEOTIDE SEQUENCE [LARGE SCALE GENOMIC DNA]</scope>
    <source>
        <strain evidence="1">Ta-2019</strain>
    </source>
</reference>
<name>A0AA38FZK8_TAXCH</name>
<dbReference type="Proteomes" id="UP000824469">
    <property type="component" value="Unassembled WGS sequence"/>
</dbReference>
<proteinExistence type="predicted"/>
<sequence>MDVDNDEEFSTLDAFDIPIDEKTINSVSDLQISEEMEKITHVPTTKIKIQVSEVSFTDQEVSESNNPEMLGEKSVSTEILVKEDYSHAIKATKDSEPYKTRKYVHEKTTEVAQDATAMHEVIV</sequence>
<dbReference type="AlphaFoldDB" id="A0AA38FZK8"/>
<evidence type="ECO:0000313" key="2">
    <source>
        <dbReference type="Proteomes" id="UP000824469"/>
    </source>
</evidence>
<feature type="non-terminal residue" evidence="1">
    <location>
        <position position="123"/>
    </location>
</feature>
<organism evidence="1 2">
    <name type="scientific">Taxus chinensis</name>
    <name type="common">Chinese yew</name>
    <name type="synonym">Taxus wallichiana var. chinensis</name>
    <dbReference type="NCBI Taxonomy" id="29808"/>
    <lineage>
        <taxon>Eukaryota</taxon>
        <taxon>Viridiplantae</taxon>
        <taxon>Streptophyta</taxon>
        <taxon>Embryophyta</taxon>
        <taxon>Tracheophyta</taxon>
        <taxon>Spermatophyta</taxon>
        <taxon>Pinopsida</taxon>
        <taxon>Pinidae</taxon>
        <taxon>Conifers II</taxon>
        <taxon>Cupressales</taxon>
        <taxon>Taxaceae</taxon>
        <taxon>Taxus</taxon>
    </lineage>
</organism>
<comment type="caution">
    <text evidence="1">The sequence shown here is derived from an EMBL/GenBank/DDBJ whole genome shotgun (WGS) entry which is preliminary data.</text>
</comment>
<dbReference type="EMBL" id="JAHRHJ020000006">
    <property type="protein sequence ID" value="KAH9312029.1"/>
    <property type="molecule type" value="Genomic_DNA"/>
</dbReference>
<keyword evidence="2" id="KW-1185">Reference proteome</keyword>